<accession>A0A835EHU9</accession>
<keyword evidence="2" id="KW-0472">Membrane</keyword>
<feature type="transmembrane region" description="Helical" evidence="2">
    <location>
        <begin position="33"/>
        <end position="56"/>
    </location>
</feature>
<dbReference type="Proteomes" id="UP000636709">
    <property type="component" value="Unassembled WGS sequence"/>
</dbReference>
<proteinExistence type="predicted"/>
<evidence type="ECO:0000313" key="4">
    <source>
        <dbReference type="Proteomes" id="UP000636709"/>
    </source>
</evidence>
<evidence type="ECO:0000256" key="2">
    <source>
        <dbReference type="SAM" id="Phobius"/>
    </source>
</evidence>
<protein>
    <submittedName>
        <fullName evidence="3">Uncharacterized protein</fullName>
    </submittedName>
</protein>
<organism evidence="3 4">
    <name type="scientific">Digitaria exilis</name>
    <dbReference type="NCBI Taxonomy" id="1010633"/>
    <lineage>
        <taxon>Eukaryota</taxon>
        <taxon>Viridiplantae</taxon>
        <taxon>Streptophyta</taxon>
        <taxon>Embryophyta</taxon>
        <taxon>Tracheophyta</taxon>
        <taxon>Spermatophyta</taxon>
        <taxon>Magnoliopsida</taxon>
        <taxon>Liliopsida</taxon>
        <taxon>Poales</taxon>
        <taxon>Poaceae</taxon>
        <taxon>PACMAD clade</taxon>
        <taxon>Panicoideae</taxon>
        <taxon>Panicodae</taxon>
        <taxon>Paniceae</taxon>
        <taxon>Anthephorinae</taxon>
        <taxon>Digitaria</taxon>
    </lineage>
</organism>
<feature type="region of interest" description="Disordered" evidence="1">
    <location>
        <begin position="1"/>
        <end position="22"/>
    </location>
</feature>
<keyword evidence="2" id="KW-1133">Transmembrane helix</keyword>
<evidence type="ECO:0000256" key="1">
    <source>
        <dbReference type="SAM" id="MobiDB-lite"/>
    </source>
</evidence>
<feature type="transmembrane region" description="Helical" evidence="2">
    <location>
        <begin position="68"/>
        <end position="86"/>
    </location>
</feature>
<gene>
    <name evidence="3" type="ORF">HU200_043004</name>
</gene>
<evidence type="ECO:0000313" key="3">
    <source>
        <dbReference type="EMBL" id="KAF8687321.1"/>
    </source>
</evidence>
<name>A0A835EHU9_9POAL</name>
<dbReference type="EMBL" id="JACEFO010002056">
    <property type="protein sequence ID" value="KAF8687321.1"/>
    <property type="molecule type" value="Genomic_DNA"/>
</dbReference>
<sequence length="109" mass="11369">MAEHRRAGRDERPDPEHHDDDRAQQLCLDAGRALVLCGVLVAIPPAFGPAGGAAAVSSMRSARALSGFFLWIVGACLCFLALTPVAPRAARVGAAAASIVLRRLSPLLS</sequence>
<dbReference type="AlphaFoldDB" id="A0A835EHU9"/>
<reference evidence="3" key="1">
    <citation type="submission" date="2020-07" db="EMBL/GenBank/DDBJ databases">
        <title>Genome sequence and genetic diversity analysis of an under-domesticated orphan crop, white fonio (Digitaria exilis).</title>
        <authorList>
            <person name="Bennetzen J.L."/>
            <person name="Chen S."/>
            <person name="Ma X."/>
            <person name="Wang X."/>
            <person name="Yssel A.E.J."/>
            <person name="Chaluvadi S.R."/>
            <person name="Johnson M."/>
            <person name="Gangashetty P."/>
            <person name="Hamidou F."/>
            <person name="Sanogo M.D."/>
            <person name="Zwaenepoel A."/>
            <person name="Wallace J."/>
            <person name="Van De Peer Y."/>
            <person name="Van Deynze A."/>
        </authorList>
    </citation>
    <scope>NUCLEOTIDE SEQUENCE</scope>
    <source>
        <tissue evidence="3">Leaves</tissue>
    </source>
</reference>
<keyword evidence="4" id="KW-1185">Reference proteome</keyword>
<comment type="caution">
    <text evidence="3">The sequence shown here is derived from an EMBL/GenBank/DDBJ whole genome shotgun (WGS) entry which is preliminary data.</text>
</comment>
<keyword evidence="2" id="KW-0812">Transmembrane</keyword>